<dbReference type="PANTHER" id="PTHR30041">
    <property type="entry name" value="ARSENATE REDUCTASE"/>
    <property type="match status" value="1"/>
</dbReference>
<reference evidence="2 3" key="1">
    <citation type="submission" date="2016-11" db="EMBL/GenBank/DDBJ databases">
        <authorList>
            <person name="Jaros S."/>
            <person name="Januszkiewicz K."/>
            <person name="Wedrychowicz H."/>
        </authorList>
    </citation>
    <scope>NUCLEOTIDE SEQUENCE [LARGE SCALE GENOMIC DNA]</scope>
    <source>
        <strain evidence="2 3">DSM 44666</strain>
    </source>
</reference>
<dbReference type="AlphaFoldDB" id="A0A1M5AID7"/>
<dbReference type="STRING" id="112248.SAMN05444392_11424"/>
<accession>A0A1M5AID7</accession>
<dbReference type="PROSITE" id="PS51353">
    <property type="entry name" value="ARSC"/>
    <property type="match status" value="1"/>
</dbReference>
<dbReference type="SUPFAM" id="SSF52833">
    <property type="entry name" value="Thioredoxin-like"/>
    <property type="match status" value="1"/>
</dbReference>
<dbReference type="RefSeq" id="WP_073157144.1">
    <property type="nucleotide sequence ID" value="NZ_FQVL01000014.1"/>
</dbReference>
<dbReference type="EMBL" id="FQVL01000014">
    <property type="protein sequence ID" value="SHF30049.1"/>
    <property type="molecule type" value="Genomic_DNA"/>
</dbReference>
<dbReference type="InterPro" id="IPR006504">
    <property type="entry name" value="Tscrpt_reg_Spx/MgsR"/>
</dbReference>
<sequence length="120" mass="13919">MLTLYEYNRCGTCRKAKKWLDVHGIAYQIVPIVEQPPSEEQLRVWAEKSNLPVQKFFNTSGKKYREEGLSQKTKSMSDEEKLRLLASDGMLIKRPIAVNGDRVTVGFQPETYEKTWRAHT</sequence>
<dbReference type="NCBIfam" id="TIGR01617">
    <property type="entry name" value="arsC_related"/>
    <property type="match status" value="1"/>
</dbReference>
<proteinExistence type="inferred from homology"/>
<protein>
    <submittedName>
        <fullName evidence="2">Arsenate reductase</fullName>
    </submittedName>
</protein>
<comment type="similarity">
    <text evidence="1">Belongs to the ArsC family.</text>
</comment>
<keyword evidence="3" id="KW-1185">Reference proteome</keyword>
<evidence type="ECO:0000256" key="1">
    <source>
        <dbReference type="PROSITE-ProRule" id="PRU01282"/>
    </source>
</evidence>
<dbReference type="CDD" id="cd03036">
    <property type="entry name" value="ArsC_like"/>
    <property type="match status" value="1"/>
</dbReference>
<dbReference type="PANTHER" id="PTHR30041:SF8">
    <property type="entry name" value="PROTEIN YFFB"/>
    <property type="match status" value="1"/>
</dbReference>
<dbReference type="OrthoDB" id="9794155at2"/>
<dbReference type="Pfam" id="PF03960">
    <property type="entry name" value="ArsC"/>
    <property type="match status" value="1"/>
</dbReference>
<evidence type="ECO:0000313" key="3">
    <source>
        <dbReference type="Proteomes" id="UP000184476"/>
    </source>
</evidence>
<dbReference type="Gene3D" id="3.40.30.10">
    <property type="entry name" value="Glutaredoxin"/>
    <property type="match status" value="1"/>
</dbReference>
<name>A0A1M5AID7_9BACL</name>
<dbReference type="InterPro" id="IPR006660">
    <property type="entry name" value="Arsenate_reductase-like"/>
</dbReference>
<evidence type="ECO:0000313" key="2">
    <source>
        <dbReference type="EMBL" id="SHF30049.1"/>
    </source>
</evidence>
<gene>
    <name evidence="2" type="ORF">SAMN05444392_11424</name>
</gene>
<organism evidence="2 3">
    <name type="scientific">Seinonella peptonophila</name>
    <dbReference type="NCBI Taxonomy" id="112248"/>
    <lineage>
        <taxon>Bacteria</taxon>
        <taxon>Bacillati</taxon>
        <taxon>Bacillota</taxon>
        <taxon>Bacilli</taxon>
        <taxon>Bacillales</taxon>
        <taxon>Thermoactinomycetaceae</taxon>
        <taxon>Seinonella</taxon>
    </lineage>
</organism>
<dbReference type="Proteomes" id="UP000184476">
    <property type="component" value="Unassembled WGS sequence"/>
</dbReference>
<dbReference type="InterPro" id="IPR036249">
    <property type="entry name" value="Thioredoxin-like_sf"/>
</dbReference>